<feature type="transmembrane region" description="Helical" evidence="1">
    <location>
        <begin position="137"/>
        <end position="157"/>
    </location>
</feature>
<evidence type="ECO:0000313" key="2">
    <source>
        <dbReference type="EMBL" id="SJZ33695.1"/>
    </source>
</evidence>
<keyword evidence="3" id="KW-1185">Reference proteome</keyword>
<organism evidence="2 3">
    <name type="scientific">Garciella nitratireducens DSM 15102</name>
    <dbReference type="NCBI Taxonomy" id="1121911"/>
    <lineage>
        <taxon>Bacteria</taxon>
        <taxon>Bacillati</taxon>
        <taxon>Bacillota</taxon>
        <taxon>Clostridia</taxon>
        <taxon>Eubacteriales</taxon>
        <taxon>Eubacteriaceae</taxon>
        <taxon>Garciella</taxon>
    </lineage>
</organism>
<dbReference type="EMBL" id="FUWV01000001">
    <property type="protein sequence ID" value="SJZ33695.1"/>
    <property type="molecule type" value="Genomic_DNA"/>
</dbReference>
<proteinExistence type="predicted"/>
<gene>
    <name evidence="2" type="ORF">SAMN02745973_00096</name>
</gene>
<keyword evidence="1" id="KW-1133">Transmembrane helix</keyword>
<protein>
    <submittedName>
        <fullName evidence="2">Stage II sporulation protein M</fullName>
    </submittedName>
</protein>
<dbReference type="OrthoDB" id="1707382at2"/>
<accession>A0A1T4JUA4</accession>
<evidence type="ECO:0000313" key="3">
    <source>
        <dbReference type="Proteomes" id="UP000196365"/>
    </source>
</evidence>
<sequence length="210" mass="24012">MKNLLNVIQKHIRLNIIIYIITILALTIGIVMGTYTVKALSDSQKVELINYLEGFFQILESQKFDSYQLFFQTFINQLKLLIPIWILGATVIGMPIIILILGFRGFILGFTIGFIIDEFAFNGILFIILSILPHNLFYLPGLIGIGVMSISFSLFLLKSKLKKEKVYNRKAQFWTYTIVILMISIFLLLGSIIEGYITPIFMKTLSPNFI</sequence>
<dbReference type="NCBIfam" id="TIGR02831">
    <property type="entry name" value="spo_II_M"/>
    <property type="match status" value="1"/>
</dbReference>
<dbReference type="InterPro" id="IPR014196">
    <property type="entry name" value="SpoIIM"/>
</dbReference>
<name>A0A1T4JUA4_9FIRM</name>
<dbReference type="PIRSF" id="PIRSF038973">
    <property type="entry name" value="SpoIIM"/>
    <property type="match status" value="1"/>
</dbReference>
<dbReference type="Pfam" id="PF01944">
    <property type="entry name" value="SpoIIM"/>
    <property type="match status" value="1"/>
</dbReference>
<feature type="transmembrane region" description="Helical" evidence="1">
    <location>
        <begin position="80"/>
        <end position="101"/>
    </location>
</feature>
<evidence type="ECO:0000256" key="1">
    <source>
        <dbReference type="SAM" id="Phobius"/>
    </source>
</evidence>
<keyword evidence="1" id="KW-0472">Membrane</keyword>
<reference evidence="2 3" key="1">
    <citation type="submission" date="2017-02" db="EMBL/GenBank/DDBJ databases">
        <authorList>
            <person name="Peterson S.W."/>
        </authorList>
    </citation>
    <scope>NUCLEOTIDE SEQUENCE [LARGE SCALE GENOMIC DNA]</scope>
    <source>
        <strain evidence="2 3">DSM 15102</strain>
    </source>
</reference>
<dbReference type="AlphaFoldDB" id="A0A1T4JUA4"/>
<feature type="transmembrane region" description="Helical" evidence="1">
    <location>
        <begin position="12"/>
        <end position="35"/>
    </location>
</feature>
<feature type="transmembrane region" description="Helical" evidence="1">
    <location>
        <begin position="178"/>
        <end position="202"/>
    </location>
</feature>
<dbReference type="RefSeq" id="WP_087677553.1">
    <property type="nucleotide sequence ID" value="NZ_FUWV01000001.1"/>
</dbReference>
<dbReference type="InterPro" id="IPR002798">
    <property type="entry name" value="SpoIIM-like"/>
</dbReference>
<feature type="transmembrane region" description="Helical" evidence="1">
    <location>
        <begin position="108"/>
        <end position="131"/>
    </location>
</feature>
<dbReference type="Proteomes" id="UP000196365">
    <property type="component" value="Unassembled WGS sequence"/>
</dbReference>
<keyword evidence="1" id="KW-0812">Transmembrane</keyword>